<comment type="caution">
    <text evidence="2">The sequence shown here is derived from an EMBL/GenBank/DDBJ whole genome shotgun (WGS) entry which is preliminary data.</text>
</comment>
<organism evidence="2 3">
    <name type="scientific">Streptomyces yunnanensis</name>
    <dbReference type="NCBI Taxonomy" id="156453"/>
    <lineage>
        <taxon>Bacteria</taxon>
        <taxon>Bacillati</taxon>
        <taxon>Actinomycetota</taxon>
        <taxon>Actinomycetes</taxon>
        <taxon>Kitasatosporales</taxon>
        <taxon>Streptomycetaceae</taxon>
        <taxon>Streptomyces</taxon>
    </lineage>
</organism>
<dbReference type="RefSeq" id="WP_143179666.1">
    <property type="nucleotide sequence ID" value="NZ_FRBK01000011.1"/>
</dbReference>
<gene>
    <name evidence="2" type="ORF">SAMN05216268_111278</name>
</gene>
<reference evidence="3" key="1">
    <citation type="submission" date="2016-11" db="EMBL/GenBank/DDBJ databases">
        <authorList>
            <person name="Jaros S."/>
            <person name="Januszkiewicz K."/>
            <person name="Wedrychowicz H."/>
        </authorList>
    </citation>
    <scope>NUCLEOTIDE SEQUENCE [LARGE SCALE GENOMIC DNA]</scope>
    <source>
        <strain evidence="3">CGMCC 4.3555</strain>
    </source>
</reference>
<proteinExistence type="predicted"/>
<feature type="signal peptide" evidence="1">
    <location>
        <begin position="1"/>
        <end position="33"/>
    </location>
</feature>
<dbReference type="Proteomes" id="UP000184388">
    <property type="component" value="Unassembled WGS sequence"/>
</dbReference>
<dbReference type="EMBL" id="FRBK01000011">
    <property type="protein sequence ID" value="SHM51820.1"/>
    <property type="molecule type" value="Genomic_DNA"/>
</dbReference>
<evidence type="ECO:0000313" key="3">
    <source>
        <dbReference type="Proteomes" id="UP000184388"/>
    </source>
</evidence>
<evidence type="ECO:0000256" key="1">
    <source>
        <dbReference type="SAM" id="SignalP"/>
    </source>
</evidence>
<dbReference type="AlphaFoldDB" id="A0A9X8N0G4"/>
<accession>A0A9X8N0G4</accession>
<name>A0A9X8N0G4_9ACTN</name>
<protein>
    <recommendedName>
        <fullName evidence="4">Secreted protein</fullName>
    </recommendedName>
</protein>
<keyword evidence="1" id="KW-0732">Signal</keyword>
<evidence type="ECO:0000313" key="2">
    <source>
        <dbReference type="EMBL" id="SHM51820.1"/>
    </source>
</evidence>
<sequence>MRMPRLLARRPRRAAVLAAALTTAALGTLASFANVYDGHNAGVTFGTPECSVSIEWRGAPGLIGSCTGTDPDTKVVTAYNDGWIDGQADLHGEHR</sequence>
<feature type="chain" id="PRO_5040765073" description="Secreted protein" evidence="1">
    <location>
        <begin position="34"/>
        <end position="95"/>
    </location>
</feature>
<evidence type="ECO:0008006" key="4">
    <source>
        <dbReference type="Google" id="ProtNLM"/>
    </source>
</evidence>